<dbReference type="InterPro" id="IPR036249">
    <property type="entry name" value="Thioredoxin-like_sf"/>
</dbReference>
<dbReference type="Gene3D" id="3.40.30.10">
    <property type="entry name" value="Glutaredoxin"/>
    <property type="match status" value="1"/>
</dbReference>
<evidence type="ECO:0000313" key="1">
    <source>
        <dbReference type="EMBL" id="MFC4336752.1"/>
    </source>
</evidence>
<dbReference type="EMBL" id="JBHSDK010000021">
    <property type="protein sequence ID" value="MFC4336752.1"/>
    <property type="molecule type" value="Genomic_DNA"/>
</dbReference>
<dbReference type="RefSeq" id="WP_380622975.1">
    <property type="nucleotide sequence ID" value="NZ_JBHSDK010000021.1"/>
</dbReference>
<keyword evidence="2" id="KW-1185">Reference proteome</keyword>
<name>A0ABV8U284_9ACTN</name>
<dbReference type="Pfam" id="PF22234">
    <property type="entry name" value="Rv2466c-like"/>
    <property type="match status" value="1"/>
</dbReference>
<proteinExistence type="predicted"/>
<gene>
    <name evidence="1" type="ORF">ACFPET_16245</name>
</gene>
<protein>
    <submittedName>
        <fullName evidence="1">DsbA family protein</fullName>
    </submittedName>
</protein>
<sequence>MTDKVSIYFDPACPFAWLTSRWLIEAAEVRDLEIEWRVMSLYLLNKDKLDEIPEFYADLLPRTRPAVRLAQAAAERHGNEAVGRLYSALGEYIHRQGMEDAGEYIPRALADAGLPEELKDLAYGEEHDEALQKSHDSAMGLVGQDVGTPVIAVEDEEGKEVGFFGPVISDVVRGERAGRMWDGVLALGTMPEFYELKRTRDREPNVAAS</sequence>
<organism evidence="1 2">
    <name type="scientific">Salininema proteolyticum</name>
    <dbReference type="NCBI Taxonomy" id="1607685"/>
    <lineage>
        <taxon>Bacteria</taxon>
        <taxon>Bacillati</taxon>
        <taxon>Actinomycetota</taxon>
        <taxon>Actinomycetes</taxon>
        <taxon>Glycomycetales</taxon>
        <taxon>Glycomycetaceae</taxon>
        <taxon>Salininema</taxon>
    </lineage>
</organism>
<evidence type="ECO:0000313" key="2">
    <source>
        <dbReference type="Proteomes" id="UP001595823"/>
    </source>
</evidence>
<dbReference type="SUPFAM" id="SSF52833">
    <property type="entry name" value="Thioredoxin-like"/>
    <property type="match status" value="1"/>
</dbReference>
<dbReference type="Proteomes" id="UP001595823">
    <property type="component" value="Unassembled WGS sequence"/>
</dbReference>
<accession>A0ABV8U284</accession>
<comment type="caution">
    <text evidence="1">The sequence shown here is derived from an EMBL/GenBank/DDBJ whole genome shotgun (WGS) entry which is preliminary data.</text>
</comment>
<dbReference type="InterPro" id="IPR053977">
    <property type="entry name" value="Rv2466c-like"/>
</dbReference>
<reference evidence="2" key="1">
    <citation type="journal article" date="2019" name="Int. J. Syst. Evol. Microbiol.">
        <title>The Global Catalogue of Microorganisms (GCM) 10K type strain sequencing project: providing services to taxonomists for standard genome sequencing and annotation.</title>
        <authorList>
            <consortium name="The Broad Institute Genomics Platform"/>
            <consortium name="The Broad Institute Genome Sequencing Center for Infectious Disease"/>
            <person name="Wu L."/>
            <person name="Ma J."/>
        </authorList>
    </citation>
    <scope>NUCLEOTIDE SEQUENCE [LARGE SCALE GENOMIC DNA]</scope>
    <source>
        <strain evidence="2">IBRC-M 10908</strain>
    </source>
</reference>